<evidence type="ECO:0008006" key="4">
    <source>
        <dbReference type="Google" id="ProtNLM"/>
    </source>
</evidence>
<dbReference type="EMBL" id="JAQHXR010000001">
    <property type="protein sequence ID" value="MDA3968448.1"/>
    <property type="molecule type" value="Genomic_DNA"/>
</dbReference>
<accession>A0ABT4VE33</accession>
<keyword evidence="3" id="KW-1185">Reference proteome</keyword>
<protein>
    <recommendedName>
        <fullName evidence="4">Sialidase A</fullName>
    </recommendedName>
</protein>
<evidence type="ECO:0000313" key="2">
    <source>
        <dbReference type="EMBL" id="MDA3968448.1"/>
    </source>
</evidence>
<keyword evidence="1" id="KW-0812">Transmembrane</keyword>
<proteinExistence type="predicted"/>
<feature type="transmembrane region" description="Helical" evidence="1">
    <location>
        <begin position="99"/>
        <end position="119"/>
    </location>
</feature>
<keyword evidence="1" id="KW-0472">Membrane</keyword>
<evidence type="ECO:0000256" key="1">
    <source>
        <dbReference type="SAM" id="Phobius"/>
    </source>
</evidence>
<comment type="caution">
    <text evidence="2">The sequence shown here is derived from an EMBL/GenBank/DDBJ whole genome shotgun (WGS) entry which is preliminary data.</text>
</comment>
<keyword evidence="1" id="KW-1133">Transmembrane helix</keyword>
<dbReference type="RefSeq" id="WP_271020738.1">
    <property type="nucleotide sequence ID" value="NZ_JAQHXR010000001.1"/>
</dbReference>
<organism evidence="2 3">
    <name type="scientific">Helicobacter ibis</name>
    <dbReference type="NCBI Taxonomy" id="2962633"/>
    <lineage>
        <taxon>Bacteria</taxon>
        <taxon>Pseudomonadati</taxon>
        <taxon>Campylobacterota</taxon>
        <taxon>Epsilonproteobacteria</taxon>
        <taxon>Campylobacterales</taxon>
        <taxon>Helicobacteraceae</taxon>
        <taxon>Helicobacter</taxon>
    </lineage>
</organism>
<name>A0ABT4VE33_9HELI</name>
<sequence>MEELESLKKIGAKEISKHTHMALNKISSILECDYAELKDRATTIGLIKILEREYEVNLEKWLSEYDEYWNSHEKDEEELEKLINFKVTHEATQQKDSTGFVVIATILAVIIGVGFYVYFNFSNVATNLDNQIQELEVKTIAPKESNKTGALDSNVSLEVERQITDINSTIPVTTTLDSSASTPINEEPKTEEKAENKLTLKPLENVWVGIIYLDTKEKTSLVTNEPLEIDTKREQTIITGHGMIEIATKNKTLGSKMADRMRFYVDSTGEIKEITSAEYNKYNGGIGW</sequence>
<gene>
    <name evidence="2" type="ORF">PF021_02020</name>
</gene>
<evidence type="ECO:0000313" key="3">
    <source>
        <dbReference type="Proteomes" id="UP001210261"/>
    </source>
</evidence>
<dbReference type="Proteomes" id="UP001210261">
    <property type="component" value="Unassembled WGS sequence"/>
</dbReference>
<reference evidence="2 3" key="1">
    <citation type="submission" date="2023-01" db="EMBL/GenBank/DDBJ databases">
        <title>Description of Helicobacter ibis sp. nov. isolated from faecal droppings of black-faced ibis (Theristicus melanopis).</title>
        <authorList>
            <person name="Lopez-Cantillo M."/>
            <person name="Vidal-Veuthey B."/>
            <person name="Mella A."/>
            <person name="De La Haba R."/>
            <person name="Collado L."/>
        </authorList>
    </citation>
    <scope>NUCLEOTIDE SEQUENCE [LARGE SCALE GENOMIC DNA]</scope>
    <source>
        <strain evidence="2 3">A82</strain>
    </source>
</reference>